<reference evidence="2" key="1">
    <citation type="submission" date="2021-01" db="EMBL/GenBank/DDBJ databases">
        <authorList>
            <person name="Corre E."/>
            <person name="Pelletier E."/>
            <person name="Niang G."/>
            <person name="Scheremetjew M."/>
            <person name="Finn R."/>
            <person name="Kale V."/>
            <person name="Holt S."/>
            <person name="Cochrane G."/>
            <person name="Meng A."/>
            <person name="Brown T."/>
            <person name="Cohen L."/>
        </authorList>
    </citation>
    <scope>NUCLEOTIDE SEQUENCE</scope>
    <source>
        <strain evidence="2">RCC1693</strain>
    </source>
</reference>
<dbReference type="Gene3D" id="3.10.490.20">
    <property type="match status" value="1"/>
</dbReference>
<sequence>MIKALKGLVVMSSDLDAMGSAIAMNMVPEQWEKRAYPSLMGFESWVDDLCSRLGFIGDWVEYGTPACFWISGFYFPQGFLTGAKQNYARKHGFPIDTIEFDFKVIETPWAEIKEKPEDGVFLRGLFLEGARWDPEIGYLNDSLPKQLYTSMPVLMFVPVKDRVFPTAGVYQLPIYKVLSRAGILATTGHSTNFVMWIEIPSNRGDIINNVGAADQDHWIKAGVAAFCSLKY</sequence>
<dbReference type="GO" id="GO:0051959">
    <property type="term" value="F:dynein light intermediate chain binding"/>
    <property type="evidence" value="ECO:0007669"/>
    <property type="project" value="InterPro"/>
</dbReference>
<evidence type="ECO:0000313" key="2">
    <source>
        <dbReference type="EMBL" id="CAD9438457.1"/>
    </source>
</evidence>
<evidence type="ECO:0000259" key="1">
    <source>
        <dbReference type="Pfam" id="PF18199"/>
    </source>
</evidence>
<gene>
    <name evidence="2" type="ORF">FPAR1323_LOCUS14137</name>
</gene>
<proteinExistence type="predicted"/>
<dbReference type="GO" id="GO:0030286">
    <property type="term" value="C:dynein complex"/>
    <property type="evidence" value="ECO:0007669"/>
    <property type="project" value="InterPro"/>
</dbReference>
<protein>
    <recommendedName>
        <fullName evidence="1">Dynein heavy chain C-terminal domain-containing protein</fullName>
    </recommendedName>
</protein>
<dbReference type="InterPro" id="IPR041228">
    <property type="entry name" value="Dynein_C"/>
</dbReference>
<dbReference type="FunFam" id="3.10.490.20:FF:000008">
    <property type="entry name" value="dynein heavy chain 2, axonemal"/>
    <property type="match status" value="1"/>
</dbReference>
<accession>A0A7S2CXP2</accession>
<dbReference type="PANTHER" id="PTHR46961">
    <property type="entry name" value="DYNEIN HEAVY CHAIN 1, AXONEMAL-LIKE PROTEIN"/>
    <property type="match status" value="1"/>
</dbReference>
<organism evidence="2">
    <name type="scientific">Florenciella parvula</name>
    <dbReference type="NCBI Taxonomy" id="236787"/>
    <lineage>
        <taxon>Eukaryota</taxon>
        <taxon>Sar</taxon>
        <taxon>Stramenopiles</taxon>
        <taxon>Ochrophyta</taxon>
        <taxon>Dictyochophyceae</taxon>
        <taxon>Florenciellales</taxon>
        <taxon>Florenciella</taxon>
    </lineage>
</organism>
<name>A0A7S2CXP2_9STRA</name>
<dbReference type="AlphaFoldDB" id="A0A7S2CXP2"/>
<dbReference type="GO" id="GO:0007018">
    <property type="term" value="P:microtubule-based movement"/>
    <property type="evidence" value="ECO:0007669"/>
    <property type="project" value="InterPro"/>
</dbReference>
<dbReference type="GO" id="GO:0045505">
    <property type="term" value="F:dynein intermediate chain binding"/>
    <property type="evidence" value="ECO:0007669"/>
    <property type="project" value="InterPro"/>
</dbReference>
<dbReference type="EMBL" id="HBGT01027188">
    <property type="protein sequence ID" value="CAD9438457.1"/>
    <property type="molecule type" value="Transcribed_RNA"/>
</dbReference>
<dbReference type="PANTHER" id="PTHR46961:SF5">
    <property type="entry name" value="DYNEIN AXONEMAL HEAVY CHAIN 1"/>
    <property type="match status" value="1"/>
</dbReference>
<dbReference type="Gene3D" id="1.20.1270.280">
    <property type="match status" value="1"/>
</dbReference>
<feature type="domain" description="Dynein heavy chain C-terminal" evidence="1">
    <location>
        <begin position="2"/>
        <end position="227"/>
    </location>
</feature>
<dbReference type="InterPro" id="IPR026983">
    <property type="entry name" value="DHC"/>
</dbReference>
<dbReference type="Pfam" id="PF18199">
    <property type="entry name" value="Dynein_C"/>
    <property type="match status" value="1"/>
</dbReference>
<dbReference type="InterPro" id="IPR043160">
    <property type="entry name" value="Dynein_C_barrel"/>
</dbReference>